<accession>Q7CS23</accession>
<dbReference type="Pfam" id="PF12951">
    <property type="entry name" value="PATR"/>
    <property type="match status" value="2"/>
</dbReference>
<dbReference type="NCBIfam" id="TIGR04393">
    <property type="entry name" value="rpt_T5SS_PEPC"/>
    <property type="match status" value="7"/>
</dbReference>
<evidence type="ECO:0000256" key="1">
    <source>
        <dbReference type="ARBA" id="ARBA00022729"/>
    </source>
</evidence>
<dbReference type="InterPro" id="IPR005546">
    <property type="entry name" value="Autotransporte_beta"/>
</dbReference>
<organism evidence="4 5">
    <name type="scientific">Agrobacterium fabrum (strain C58 / ATCC 33970)</name>
    <name type="common">Agrobacterium tumefaciens (strain C58)</name>
    <dbReference type="NCBI Taxonomy" id="176299"/>
    <lineage>
        <taxon>Bacteria</taxon>
        <taxon>Pseudomonadati</taxon>
        <taxon>Pseudomonadota</taxon>
        <taxon>Alphaproteobacteria</taxon>
        <taxon>Hyphomicrobiales</taxon>
        <taxon>Rhizobiaceae</taxon>
        <taxon>Rhizobium/Agrobacterium group</taxon>
        <taxon>Agrobacterium</taxon>
        <taxon>Agrobacterium tumefaciens complex</taxon>
    </lineage>
</organism>
<keyword evidence="2" id="KW-0472">Membrane</keyword>
<dbReference type="InterPro" id="IPR036709">
    <property type="entry name" value="Autotransporte_beta_dom_sf"/>
</dbReference>
<dbReference type="NCBIfam" id="TIGR01414">
    <property type="entry name" value="autotrans_barl"/>
    <property type="match status" value="1"/>
</dbReference>
<dbReference type="InterPro" id="IPR030895">
    <property type="entry name" value="T5SS_PEPC_rpt"/>
</dbReference>
<evidence type="ECO:0000256" key="2">
    <source>
        <dbReference type="SAM" id="Phobius"/>
    </source>
</evidence>
<dbReference type="InterPro" id="IPR012332">
    <property type="entry name" value="Autotransporter_pectin_lyase_C"/>
</dbReference>
<feature type="transmembrane region" description="Helical" evidence="2">
    <location>
        <begin position="44"/>
        <end position="62"/>
    </location>
</feature>
<evidence type="ECO:0000313" key="5">
    <source>
        <dbReference type="Proteomes" id="UP000000813"/>
    </source>
</evidence>
<dbReference type="HOGENOM" id="CLU_005887_4_2_5"/>
<dbReference type="EnsemblBacteria" id="AAK90114">
    <property type="protein sequence ID" value="AAK90114"/>
    <property type="gene ID" value="Atu3276"/>
</dbReference>
<dbReference type="STRING" id="176299.Atu3276"/>
<name>Q7CS23_AGRFC</name>
<dbReference type="Proteomes" id="UP000000813">
    <property type="component" value="Chromosome linear"/>
</dbReference>
<evidence type="ECO:0000313" key="4">
    <source>
        <dbReference type="EMBL" id="AAK90114.1"/>
    </source>
</evidence>
<reference evidence="4 5" key="2">
    <citation type="journal article" date="2001" name="Science">
        <title>Genome sequence of the plant pathogen and biotechnology agent Agrobacterium tumefaciens C58.</title>
        <authorList>
            <person name="Goodner B."/>
            <person name="Hinkle G."/>
            <person name="Gattung S."/>
            <person name="Miller N."/>
            <person name="Blanchard M."/>
            <person name="Qurollo B."/>
            <person name="Goldman B.S."/>
            <person name="Cao Y."/>
            <person name="Askenazi M."/>
            <person name="Halling C."/>
            <person name="Mullin L."/>
            <person name="Houmiel K."/>
            <person name="Gordon J."/>
            <person name="Vaudin M."/>
            <person name="Iartchouk O."/>
            <person name="Epp A."/>
            <person name="Liu F."/>
            <person name="Wollam C."/>
            <person name="Allinger M."/>
            <person name="Doughty D."/>
            <person name="Scott C."/>
            <person name="Lappas C."/>
            <person name="Markelz B."/>
            <person name="Flanagan C."/>
            <person name="Crowell C."/>
            <person name="Gurson J."/>
            <person name="Lomo C."/>
            <person name="Sear C."/>
            <person name="Strub G."/>
            <person name="Cielo C."/>
            <person name="Slater S."/>
        </authorList>
    </citation>
    <scope>NUCLEOTIDE SEQUENCE [LARGE SCALE GENOMIC DNA]</scope>
    <source>
        <strain evidence="5">C58 / ATCC 33970</strain>
    </source>
</reference>
<dbReference type="OrthoDB" id="9804931at2"/>
<dbReference type="NCBIfam" id="TIGR02601">
    <property type="entry name" value="autotrns_rpt"/>
    <property type="match status" value="2"/>
</dbReference>
<dbReference type="PROSITE" id="PS51208">
    <property type="entry name" value="AUTOTRANSPORTER"/>
    <property type="match status" value="1"/>
</dbReference>
<feature type="domain" description="Autotransporter" evidence="3">
    <location>
        <begin position="1065"/>
        <end position="1341"/>
    </location>
</feature>
<dbReference type="eggNOG" id="COG4625">
    <property type="taxonomic scope" value="Bacteria"/>
</dbReference>
<dbReference type="KEGG" id="atu:Atu3276"/>
<sequence>MIRGIARRPRCAVEGDWMSAGFCHVSEGKACPTAEMRGVALGRFLICGATGLSFLTLSLAAVSDAVAETLLWTGPDGAEWFTDAAWGPSHRVPNAGDDAMINTYGPVITIGTNAEVHQLSIGNAPGDGTLVVQGGLQTNSVILGATGGSSGTASFIGANWANDGDVSVGGNGTGSLLLLHGTTASSENIYVGESGTGSGSLKLDNSSTLTVADTVFAGYNSWSSSAAGGSGNVEVLGASSLYSANGVLANDPDTVGTALVSGGGSSWNMSSDLVVGEAGVGTLTITGGGMVISQTTTVIADLNSADGSSVTVSRLGSSLQSDSLVVGNGGAAKLVVEAAATVTSGEAIIGRHSASEATVTGDGSKWTTGDLQVGGDTSDPGGLAGNGTLNVTAGGSVDSTVAHLGVVAGATGSAIVDGKGSVWTVDRNSLEVGVSGAGSLAVTGGGLVDAANIIIGTNTGGNGSVRVSGADSTVKSRSDLNVGLYGNGSMTVEAGGAVKSRDGYVATYGGSTSAVTVTGDGSSWAMTGTFFVGYASGATGNVTVSNGGAIRATGVTLGDLAGASGTMTITGAGSKVTAYVDNGTVNSGSVDVGFQGSGSLSVVNGGSLDAYNLYVGNALGSSGAVLVSGVGSHVSVDGLMVVGNAGNGSVEITGGASLAAPTILIATEAGSTGVLSIGAGSGQTARSAGAVEARAIAFGAGNGSIVFNHSETGYTLSADISGAGRVVAEAGVTTLSGNNSYSGGTTISAGMLKGTAKSFGSGGIVNNAELVVDGGGTLSNAISGTGSFEKTGDGNLLLTGNSTYSGATAVSAGKLSVNGSLASAVSVGSGATVGGTGTIGGLTVNSGGTLAPGNSIGTLTSTGNATFASGSTYAVEIDADGSSDRLAVTGTITIANDVSLIVTPLGAHSAYSLGTRYTILTATGGVTGTFSSVDESFAYLTAKVAQSGDDATTYLSFLRTSPDSGLLAAATSTANARAAANAVEALGQTSPLYEAALFLQQGETQGAFSQLAGEIHPSLAMALINRSGQSRDVILNRLRSAFEGVDARPILPVAYAEGGQNPFAVDDGALSFWSSGFRSRGRIDSDGNGSSVDMNGGGILFGLDGELSDSWRAGVAAGYGHDGIKQTALAASADVDSYYLAAYAGTQIGPASLRLGAIHAFQDAETRRSISFSTLQESLSASYGGSTSQVFAEAAWRFDFDLTHIEPYANIAYVNTRTDGFQEKGAIAAVSSGSTRYDQLYTTFGARISRDIALEGMLGRAMFDLAWRHNYGDTAMGSSLFYEGGGVFSVASTSSPRDAAILNLGLSYDLTPSATLTFRYGAVFGAGVLDQSAAAELGVRF</sequence>
<gene>
    <name evidence="4" type="ordered locus">Atu3276</name>
</gene>
<dbReference type="InterPro" id="IPR006315">
    <property type="entry name" value="OM_autotransptr_brl_dom"/>
</dbReference>
<dbReference type="SMART" id="SM00869">
    <property type="entry name" value="Autotransporter"/>
    <property type="match status" value="1"/>
</dbReference>
<dbReference type="GO" id="GO:0019867">
    <property type="term" value="C:outer membrane"/>
    <property type="evidence" value="ECO:0007669"/>
    <property type="project" value="InterPro"/>
</dbReference>
<keyword evidence="2" id="KW-1133">Transmembrane helix</keyword>
<reference evidence="4 5" key="1">
    <citation type="journal article" date="2001" name="Science">
        <title>The genome of the natural genetic engineer Agrobacterium tumefaciens C58.</title>
        <authorList>
            <person name="Wood D.W."/>
            <person name="Setubal J.C."/>
            <person name="Kaul R."/>
            <person name="Monks D.E."/>
            <person name="Kitajima J.P."/>
            <person name="Okura V.K."/>
            <person name="Zhou Y."/>
            <person name="Chen L."/>
            <person name="Wood G.E."/>
            <person name="Almeida N.F.Jr."/>
            <person name="Woo L."/>
            <person name="Chen Y."/>
            <person name="Paulsen I.T."/>
            <person name="Eisen J.A."/>
            <person name="Karp P.D."/>
            <person name="Bovee D.Sr."/>
            <person name="Chapman P."/>
            <person name="Clendenning J."/>
            <person name="Deatherage G."/>
            <person name="Gillet W."/>
            <person name="Grant C."/>
            <person name="Kutyavin T."/>
            <person name="Levy R."/>
            <person name="Li M.J."/>
            <person name="McClelland E."/>
            <person name="Palmieri A."/>
            <person name="Raymond C."/>
            <person name="Rouse G."/>
            <person name="Saenphimmachak C."/>
            <person name="Wu Z."/>
            <person name="Romero P."/>
            <person name="Gordon D."/>
            <person name="Zhang S."/>
            <person name="Yoo H."/>
            <person name="Tao Y."/>
            <person name="Biddle P."/>
            <person name="Jung M."/>
            <person name="Krespan W."/>
            <person name="Perry M."/>
            <person name="Gordon-Kamm B."/>
            <person name="Liao L."/>
            <person name="Kim S."/>
            <person name="Hendrick C."/>
            <person name="Zhao Z.Y."/>
            <person name="Dolan M."/>
            <person name="Chumley F."/>
            <person name="Tingey S.V."/>
            <person name="Tomb J.F."/>
            <person name="Gordon M.P."/>
            <person name="Olson M.V."/>
            <person name="Nester E.W."/>
        </authorList>
    </citation>
    <scope>NUCLEOTIDE SEQUENCE [LARGE SCALE GENOMIC DNA]</scope>
    <source>
        <strain evidence="5">C58 / ATCC 33970</strain>
    </source>
</reference>
<dbReference type="Gene3D" id="2.40.128.130">
    <property type="entry name" value="Autotransporter beta-domain"/>
    <property type="match status" value="1"/>
</dbReference>
<dbReference type="InterPro" id="IPR013425">
    <property type="entry name" value="Autotrns_rpt"/>
</dbReference>
<dbReference type="SUPFAM" id="SSF103515">
    <property type="entry name" value="Autotransporter"/>
    <property type="match status" value="1"/>
</dbReference>
<proteinExistence type="predicted"/>
<protein>
    <recommendedName>
        <fullName evidence="3">Autotransporter domain-containing protein</fullName>
    </recommendedName>
</protein>
<dbReference type="EMBL" id="AE007870">
    <property type="protein sequence ID" value="AAK90114.1"/>
    <property type="molecule type" value="Genomic_DNA"/>
</dbReference>
<dbReference type="Pfam" id="PF03797">
    <property type="entry name" value="Autotransporter"/>
    <property type="match status" value="1"/>
</dbReference>
<evidence type="ECO:0000259" key="3">
    <source>
        <dbReference type="PROSITE" id="PS51208"/>
    </source>
</evidence>
<keyword evidence="2" id="KW-0812">Transmembrane</keyword>
<dbReference type="PhylomeDB" id="Q7CS23"/>
<dbReference type="PATRIC" id="fig|176299.10.peg.3117"/>
<dbReference type="Gene3D" id="2.160.20.20">
    <property type="match status" value="1"/>
</dbReference>
<keyword evidence="5" id="KW-1185">Reference proteome</keyword>
<keyword evidence="1" id="KW-0732">Signal</keyword>